<feature type="non-terminal residue" evidence="1">
    <location>
        <position position="1"/>
    </location>
</feature>
<evidence type="ECO:0000313" key="2">
    <source>
        <dbReference type="Proteomes" id="UP001143391"/>
    </source>
</evidence>
<feature type="non-terminal residue" evidence="1">
    <location>
        <position position="88"/>
    </location>
</feature>
<dbReference type="EMBL" id="JANCMW010000205">
    <property type="protein sequence ID" value="MDF0752908.1"/>
    <property type="molecule type" value="Genomic_DNA"/>
</dbReference>
<proteinExistence type="predicted"/>
<reference evidence="1" key="1">
    <citation type="submission" date="2022-07" db="EMBL/GenBank/DDBJ databases">
        <title>Marinobacter iranensis a new bacterium isolate from a hipersaline lake in Iran.</title>
        <authorList>
            <person name="Mohammad A.M.A."/>
            <person name="Cristina S.-P."/>
            <person name="Antonio V."/>
        </authorList>
    </citation>
    <scope>NUCLEOTIDE SEQUENCE</scope>
    <source>
        <strain evidence="1">71-i</strain>
    </source>
</reference>
<dbReference type="Proteomes" id="UP001143391">
    <property type="component" value="Unassembled WGS sequence"/>
</dbReference>
<gene>
    <name evidence="1" type="ORF">NLU14_22035</name>
</gene>
<evidence type="ECO:0000313" key="1">
    <source>
        <dbReference type="EMBL" id="MDF0752908.1"/>
    </source>
</evidence>
<keyword evidence="2" id="KW-1185">Reference proteome</keyword>
<dbReference type="RefSeq" id="WP_275710635.1">
    <property type="nucleotide sequence ID" value="NZ_JANCMW010000205.1"/>
</dbReference>
<sequence length="88" mass="9490">DGNEIVNAYYFSTFSKETNEGTNVVLLQVNQALDDAGNHTGDEYGISGDFKRAYTDALVGKSSLSKPYTDNVGSWISYQGPVTDGEGE</sequence>
<organism evidence="1 2">
    <name type="scientific">Marinobacter iranensis</name>
    <dbReference type="NCBI Taxonomy" id="2962607"/>
    <lineage>
        <taxon>Bacteria</taxon>
        <taxon>Pseudomonadati</taxon>
        <taxon>Pseudomonadota</taxon>
        <taxon>Gammaproteobacteria</taxon>
        <taxon>Pseudomonadales</taxon>
        <taxon>Marinobacteraceae</taxon>
        <taxon>Marinobacter</taxon>
    </lineage>
</organism>
<accession>A0ABT5YGX6</accession>
<protein>
    <submittedName>
        <fullName evidence="1">Uncharacterized protein</fullName>
    </submittedName>
</protein>
<name>A0ABT5YGX6_9GAMM</name>
<comment type="caution">
    <text evidence="1">The sequence shown here is derived from an EMBL/GenBank/DDBJ whole genome shotgun (WGS) entry which is preliminary data.</text>
</comment>